<keyword evidence="1" id="KW-0862">Zinc</keyword>
<reference evidence="2" key="1">
    <citation type="submission" date="2021-12" db="EMBL/GenBank/DDBJ databases">
        <authorList>
            <person name="Lee J.-H."/>
            <person name="Kim S.-B."/>
        </authorList>
    </citation>
    <scope>NUCLEOTIDE SEQUENCE</scope>
    <source>
        <strain evidence="2">NR30</strain>
    </source>
</reference>
<dbReference type="SUPFAM" id="SSF102588">
    <property type="entry name" value="LmbE-like"/>
    <property type="match status" value="1"/>
</dbReference>
<dbReference type="Proteomes" id="UP001108029">
    <property type="component" value="Unassembled WGS sequence"/>
</dbReference>
<accession>A0A9Q3VR78</accession>
<proteinExistence type="predicted"/>
<organism evidence="2 3">
    <name type="scientific">Streptomyces guryensis</name>
    <dbReference type="NCBI Taxonomy" id="2886947"/>
    <lineage>
        <taxon>Bacteria</taxon>
        <taxon>Bacillati</taxon>
        <taxon>Actinomycetota</taxon>
        <taxon>Actinomycetes</taxon>
        <taxon>Kitasatosporales</taxon>
        <taxon>Streptomycetaceae</taxon>
        <taxon>Streptomyces</taxon>
    </lineage>
</organism>
<dbReference type="Gene3D" id="3.40.50.10320">
    <property type="entry name" value="LmbE-like"/>
    <property type="match status" value="1"/>
</dbReference>
<dbReference type="EMBL" id="JAJSBI010000022">
    <property type="protein sequence ID" value="MCD9878583.1"/>
    <property type="molecule type" value="Genomic_DNA"/>
</dbReference>
<gene>
    <name evidence="2" type="ORF">LJ657_34225</name>
</gene>
<dbReference type="GO" id="GO:0016811">
    <property type="term" value="F:hydrolase activity, acting on carbon-nitrogen (but not peptide) bonds, in linear amides"/>
    <property type="evidence" value="ECO:0007669"/>
    <property type="project" value="TreeGrafter"/>
</dbReference>
<evidence type="ECO:0000313" key="2">
    <source>
        <dbReference type="EMBL" id="MCD9878583.1"/>
    </source>
</evidence>
<evidence type="ECO:0000313" key="3">
    <source>
        <dbReference type="Proteomes" id="UP001108029"/>
    </source>
</evidence>
<dbReference type="RefSeq" id="WP_232652796.1">
    <property type="nucleotide sequence ID" value="NZ_JAJSBI010000022.1"/>
</dbReference>
<evidence type="ECO:0000256" key="1">
    <source>
        <dbReference type="ARBA" id="ARBA00022833"/>
    </source>
</evidence>
<sequence length="241" mass="27007">MCAASKDPPTDRQPSPAHLAGARVRVVVAHFDDEALFCGALLAEMRPVMAHLHVVVVTSVETTSAPREVTAPLPLEIERRRRRVAAFDAVCCDLDAGSSQLHIPNLPQTSTRQDANYQERVRTIWAAVRQTGLFTDADVVITHGFTGEYGHPQHRCVHDAVMSLAGSTGPTEIWTFSASGPADLTYRHDTRAKSRLLDHYRHQKVDGSLWLPEHDPRMREWTGVREWYRIQRVVNDCESPT</sequence>
<protein>
    <submittedName>
        <fullName evidence="2">PIG-L family deacetylase</fullName>
    </submittedName>
</protein>
<keyword evidence="3" id="KW-1185">Reference proteome</keyword>
<dbReference type="Pfam" id="PF02585">
    <property type="entry name" value="PIG-L"/>
    <property type="match status" value="1"/>
</dbReference>
<dbReference type="PANTHER" id="PTHR12993">
    <property type="entry name" value="N-ACETYLGLUCOSAMINYL-PHOSPHATIDYLINOSITOL DE-N-ACETYLASE-RELATED"/>
    <property type="match status" value="1"/>
</dbReference>
<comment type="caution">
    <text evidence="2">The sequence shown here is derived from an EMBL/GenBank/DDBJ whole genome shotgun (WGS) entry which is preliminary data.</text>
</comment>
<dbReference type="PANTHER" id="PTHR12993:SF11">
    <property type="entry name" value="N-ACETYLGLUCOSAMINYL-PHOSPHATIDYLINOSITOL DE-N-ACETYLASE"/>
    <property type="match status" value="1"/>
</dbReference>
<dbReference type="InterPro" id="IPR003737">
    <property type="entry name" value="GlcNAc_PI_deacetylase-related"/>
</dbReference>
<dbReference type="InterPro" id="IPR024078">
    <property type="entry name" value="LmbE-like_dom_sf"/>
</dbReference>
<dbReference type="GO" id="GO:0016137">
    <property type="term" value="P:glycoside metabolic process"/>
    <property type="evidence" value="ECO:0007669"/>
    <property type="project" value="UniProtKB-ARBA"/>
</dbReference>
<dbReference type="AlphaFoldDB" id="A0A9Q3VR78"/>
<name>A0A9Q3VR78_9ACTN</name>